<dbReference type="EMBL" id="JAEMHM010000009">
    <property type="protein sequence ID" value="MBJ6725585.1"/>
    <property type="molecule type" value="Genomic_DNA"/>
</dbReference>
<gene>
    <name evidence="2" type="ORF">JFN93_12765</name>
</gene>
<proteinExistence type="predicted"/>
<dbReference type="Gene3D" id="1.25.40.10">
    <property type="entry name" value="Tetratricopeptide repeat domain"/>
    <property type="match status" value="1"/>
</dbReference>
<sequence length="983" mass="111109">MNWEQHVKAAECLLSSPQVPSSLEIISLIKKVNPTRLPLSESKRERGYQIKNRLQNLLLEQYGEAFYLVPHAASSNIILIKHRALPSIDACHAELSALSKEALESVEAAPPLQLATERPKPARERLPRDTAADLSPQEVLKKAQALLEEYDYPAAEEVLAGLEARSRADLQVLARAASILLHEIGAYQCCIDTLLRQPNALLKDRGLRELLAVAYHRNGSLAEARALLDNLYPVDLGLDALCAYADIAFKDGNISAAWGLVNIARGKEGFCSELVSLQKDIEQALSAQAGPVVQKALAAFESGDVEQARRLAGEALDLDPHCQEAHALIVSIEARNDEARRVELWARLEKEPAGGERIVLLNTLLELDKDRSDTIRKLIADEKVQQRRMLFDARLDSLRELILKQCWSEAFDAVTFLMRQPEFPERAEEIVSLCPYFSVLYGNKRLNSTSDRSAKDLWLRFVKAKLALAAGRDEACLETFDELRPWFGSAPEFQADHLMLQQREQTRARAEIAALLEQTRAPECSETELRQIHSIVRKRMAVLSIEERRELASTMEEHLDALHREQDVDKLLRELRDALQIGNREKAACLRREITDLPALKALDAEFAQAFHIGFEPISLEMVDDLPVDLTTPPPLGLCYASGETVVLEDGDEAYVLIDFAGGTACRIESPVFAKAWPADHTNEETYLFVEEKDDDRVGDMMWRAEITAKGAAFTACIDMRESFNLEAGCYVENIKLSSEKDTDYYVLIQDEAREVPARLVRKSLAPKKTVLTQQIGNCTDLKLQRWSSPPDRFLVKSEGGLRHLNRNLSTKAILEQALDVYQVDEPNCQVYTLEGGWRLTQRDLDLGFVQGFEKAHCFGMFEPGRVHGISIQTDTALIVLGDGQQSFYNLRTNKFSSKVRVGRVIPSRRDGKWYCFDYSRNEGKLRLRDISRDIHTKLHWKELFRLRNRGKGELKGMLWFNEPDNFVYRPSQWEPGGEAARW</sequence>
<protein>
    <recommendedName>
        <fullName evidence="4">Tetratricopeptide repeat protein</fullName>
    </recommendedName>
</protein>
<evidence type="ECO:0000313" key="2">
    <source>
        <dbReference type="EMBL" id="MBJ6725585.1"/>
    </source>
</evidence>
<dbReference type="AlphaFoldDB" id="A0A8J7JM77"/>
<evidence type="ECO:0000313" key="3">
    <source>
        <dbReference type="Proteomes" id="UP000636888"/>
    </source>
</evidence>
<evidence type="ECO:0008006" key="4">
    <source>
        <dbReference type="Google" id="ProtNLM"/>
    </source>
</evidence>
<dbReference type="RefSeq" id="WP_199384473.1">
    <property type="nucleotide sequence ID" value="NZ_JAEMHM010000009.1"/>
</dbReference>
<dbReference type="Proteomes" id="UP000636888">
    <property type="component" value="Unassembled WGS sequence"/>
</dbReference>
<dbReference type="InterPro" id="IPR011990">
    <property type="entry name" value="TPR-like_helical_dom_sf"/>
</dbReference>
<accession>A0A8J7JM77</accession>
<name>A0A8J7JM77_9BACT</name>
<reference evidence="2" key="1">
    <citation type="submission" date="2020-12" db="EMBL/GenBank/DDBJ databases">
        <title>Geomonas sp. Red875, isolated from river sediment.</title>
        <authorList>
            <person name="Xu Z."/>
            <person name="Zhang Z."/>
            <person name="Masuda Y."/>
            <person name="Itoh H."/>
            <person name="Senoo K."/>
        </authorList>
    </citation>
    <scope>NUCLEOTIDE SEQUENCE</scope>
    <source>
        <strain evidence="2">Red875</strain>
    </source>
</reference>
<organism evidence="2 3">
    <name type="scientific">Geomesophilobacter sediminis</name>
    <dbReference type="NCBI Taxonomy" id="2798584"/>
    <lineage>
        <taxon>Bacteria</taxon>
        <taxon>Pseudomonadati</taxon>
        <taxon>Thermodesulfobacteriota</taxon>
        <taxon>Desulfuromonadia</taxon>
        <taxon>Geobacterales</taxon>
        <taxon>Geobacteraceae</taxon>
        <taxon>Geomesophilobacter</taxon>
    </lineage>
</organism>
<dbReference type="SUPFAM" id="SSF48452">
    <property type="entry name" value="TPR-like"/>
    <property type="match status" value="1"/>
</dbReference>
<comment type="caution">
    <text evidence="2">The sequence shown here is derived from an EMBL/GenBank/DDBJ whole genome shotgun (WGS) entry which is preliminary data.</text>
</comment>
<feature type="region of interest" description="Disordered" evidence="1">
    <location>
        <begin position="109"/>
        <end position="133"/>
    </location>
</feature>
<feature type="compositionally biased region" description="Basic and acidic residues" evidence="1">
    <location>
        <begin position="117"/>
        <end position="131"/>
    </location>
</feature>
<evidence type="ECO:0000256" key="1">
    <source>
        <dbReference type="SAM" id="MobiDB-lite"/>
    </source>
</evidence>
<keyword evidence="3" id="KW-1185">Reference proteome</keyword>